<dbReference type="Pfam" id="PF00149">
    <property type="entry name" value="Metallophos"/>
    <property type="match status" value="1"/>
</dbReference>
<dbReference type="GO" id="GO:0005783">
    <property type="term" value="C:endoplasmic reticulum"/>
    <property type="evidence" value="ECO:0007669"/>
    <property type="project" value="TreeGrafter"/>
</dbReference>
<dbReference type="PANTHER" id="PTHR13315">
    <property type="entry name" value="METALLO PHOSPHOESTERASE RELATED"/>
    <property type="match status" value="1"/>
</dbReference>
<dbReference type="InterPro" id="IPR029052">
    <property type="entry name" value="Metallo-depent_PP-like"/>
</dbReference>
<dbReference type="EMBL" id="SWFS01000514">
    <property type="protein sequence ID" value="KAA8899909.1"/>
    <property type="molecule type" value="Genomic_DNA"/>
</dbReference>
<dbReference type="SUPFAM" id="SSF56300">
    <property type="entry name" value="Metallo-dependent phosphatases"/>
    <property type="match status" value="1"/>
</dbReference>
<dbReference type="GO" id="GO:0006506">
    <property type="term" value="P:GPI anchor biosynthetic process"/>
    <property type="evidence" value="ECO:0007669"/>
    <property type="project" value="InterPro"/>
</dbReference>
<accession>A0A642UJ36</accession>
<dbReference type="InterPro" id="IPR033308">
    <property type="entry name" value="PGAP5/Cdc1/Ted1"/>
</dbReference>
<sequence>MRLLRRLRVSYLHLLGCCWLLLIWYGERTYPYHKIRDCDWPTIGTADTRIALIADPQIIDDNTYPGRNRVLLSVTKYIVDYYLRKNWVYINDALDPDVNVFLGDLFDGGREWKDKAWKEEFDRYNRIFTKPAFKRTIMSLPGNHDIGYGDTIVPHALNRFRAYFGETSSTVGVGNHTLVILDTISMLNTINESIYGPPKEFMDNLAKTAGDPETKPRILLSHVPLYRDKDASCGKYREAKKPLPYVKGYQYQTLVTPELSQKILSAVNPIAVFSGDDHDACHVQHPYKLNGQEKTTDEFTVKSISMAMGIEDPGIQLLTLGTSGAYETSICFMPSPFYPFLLYGLFLAVTLANLTLFNLYPKHLPSWLLVLQKQPRIEEQPNDALPMHYDREVKHFTDSTAKSWKPYRPPTFDRKSLLRDVLILSVIAVPFFIYLSRSIYYT</sequence>
<feature type="transmembrane region" description="Helical" evidence="5">
    <location>
        <begin position="337"/>
        <end position="360"/>
    </location>
</feature>
<dbReference type="PANTHER" id="PTHR13315:SF4">
    <property type="entry name" value="METALLOPHOSPHOESTERASE, ISOFORM E"/>
    <property type="match status" value="1"/>
</dbReference>
<keyword evidence="3 5" id="KW-1133">Transmembrane helix</keyword>
<dbReference type="Gene3D" id="3.60.21.10">
    <property type="match status" value="1"/>
</dbReference>
<organism evidence="7 8">
    <name type="scientific">Trichomonascus ciferrii</name>
    <dbReference type="NCBI Taxonomy" id="44093"/>
    <lineage>
        <taxon>Eukaryota</taxon>
        <taxon>Fungi</taxon>
        <taxon>Dikarya</taxon>
        <taxon>Ascomycota</taxon>
        <taxon>Saccharomycotina</taxon>
        <taxon>Dipodascomycetes</taxon>
        <taxon>Dipodascales</taxon>
        <taxon>Trichomonascaceae</taxon>
        <taxon>Trichomonascus</taxon>
        <taxon>Trichomonascus ciferrii complex</taxon>
    </lineage>
</organism>
<evidence type="ECO:0000256" key="3">
    <source>
        <dbReference type="ARBA" id="ARBA00022989"/>
    </source>
</evidence>
<dbReference type="GO" id="GO:0016020">
    <property type="term" value="C:membrane"/>
    <property type="evidence" value="ECO:0007669"/>
    <property type="project" value="UniProtKB-SubCell"/>
</dbReference>
<evidence type="ECO:0000256" key="5">
    <source>
        <dbReference type="SAM" id="Phobius"/>
    </source>
</evidence>
<evidence type="ECO:0000259" key="6">
    <source>
        <dbReference type="Pfam" id="PF00149"/>
    </source>
</evidence>
<keyword evidence="8" id="KW-1185">Reference proteome</keyword>
<evidence type="ECO:0000256" key="4">
    <source>
        <dbReference type="ARBA" id="ARBA00023136"/>
    </source>
</evidence>
<comment type="subcellular location">
    <subcellularLocation>
        <location evidence="1">Membrane</location>
        <topology evidence="1">Multi-pass membrane protein</topology>
    </subcellularLocation>
</comment>
<dbReference type="InterPro" id="IPR004843">
    <property type="entry name" value="Calcineurin-like_PHP"/>
</dbReference>
<feature type="transmembrane region" description="Helical" evidence="5">
    <location>
        <begin position="417"/>
        <end position="435"/>
    </location>
</feature>
<evidence type="ECO:0000256" key="1">
    <source>
        <dbReference type="ARBA" id="ARBA00004141"/>
    </source>
</evidence>
<proteinExistence type="predicted"/>
<dbReference type="OrthoDB" id="5977743at2759"/>
<name>A0A642UJ36_9ASCO</name>
<keyword evidence="2 5" id="KW-0812">Transmembrane</keyword>
<evidence type="ECO:0000313" key="8">
    <source>
        <dbReference type="Proteomes" id="UP000761534"/>
    </source>
</evidence>
<feature type="domain" description="Calcineurin-like phosphoesterase" evidence="6">
    <location>
        <begin position="49"/>
        <end position="278"/>
    </location>
</feature>
<dbReference type="AlphaFoldDB" id="A0A642UJ36"/>
<comment type="caution">
    <text evidence="7">The sequence shown here is derived from an EMBL/GenBank/DDBJ whole genome shotgun (WGS) entry which is preliminary data.</text>
</comment>
<reference evidence="7" key="1">
    <citation type="journal article" date="2019" name="G3 (Bethesda)">
        <title>Genome Assemblies of Two Rare Opportunistic Yeast Pathogens: Diutina rugosa (syn. Candida rugosa) and Trichomonascus ciferrii (syn. Candida ciferrii).</title>
        <authorList>
            <person name="Mixao V."/>
            <person name="Saus E."/>
            <person name="Hansen A.P."/>
            <person name="Lass-Florl C."/>
            <person name="Gabaldon T."/>
        </authorList>
    </citation>
    <scope>NUCLEOTIDE SEQUENCE</scope>
    <source>
        <strain evidence="7">CBS 4856</strain>
    </source>
</reference>
<protein>
    <recommendedName>
        <fullName evidence="6">Calcineurin-like phosphoesterase domain-containing protein</fullName>
    </recommendedName>
</protein>
<gene>
    <name evidence="7" type="ORF">TRICI_006279</name>
</gene>
<dbReference type="GO" id="GO:0016787">
    <property type="term" value="F:hydrolase activity"/>
    <property type="evidence" value="ECO:0007669"/>
    <property type="project" value="InterPro"/>
</dbReference>
<dbReference type="VEuPathDB" id="FungiDB:TRICI_006279"/>
<keyword evidence="4 5" id="KW-0472">Membrane</keyword>
<evidence type="ECO:0000256" key="2">
    <source>
        <dbReference type="ARBA" id="ARBA00022692"/>
    </source>
</evidence>
<evidence type="ECO:0000313" key="7">
    <source>
        <dbReference type="EMBL" id="KAA8899909.1"/>
    </source>
</evidence>
<dbReference type="Proteomes" id="UP000761534">
    <property type="component" value="Unassembled WGS sequence"/>
</dbReference>